<dbReference type="Proteomes" id="UP000070700">
    <property type="component" value="Unassembled WGS sequence"/>
</dbReference>
<name>A0A132B4A4_MOLSC</name>
<reference evidence="3 4" key="1">
    <citation type="submission" date="2015-10" db="EMBL/GenBank/DDBJ databases">
        <title>Full genome of DAOMC 229536 Phialocephala scopiformis, a fungal endophyte of spruce producing the potent anti-insectan compound rugulosin.</title>
        <authorList>
            <consortium name="DOE Joint Genome Institute"/>
            <person name="Walker A.K."/>
            <person name="Frasz S.L."/>
            <person name="Seifert K.A."/>
            <person name="Miller J.D."/>
            <person name="Mondo S.J."/>
            <person name="Labutti K."/>
            <person name="Lipzen A."/>
            <person name="Dockter R."/>
            <person name="Kennedy M."/>
            <person name="Grigoriev I.V."/>
            <person name="Spatafora J.W."/>
        </authorList>
    </citation>
    <scope>NUCLEOTIDE SEQUENCE [LARGE SCALE GENOMIC DNA]</scope>
    <source>
        <strain evidence="3 4">CBS 120377</strain>
    </source>
</reference>
<dbReference type="AlphaFoldDB" id="A0A132B4A4"/>
<feature type="transmembrane region" description="Helical" evidence="1">
    <location>
        <begin position="303"/>
        <end position="321"/>
    </location>
</feature>
<keyword evidence="4" id="KW-1185">Reference proteome</keyword>
<keyword evidence="1" id="KW-0812">Transmembrane</keyword>
<feature type="chain" id="PRO_5007287833" evidence="2">
    <location>
        <begin position="20"/>
        <end position="421"/>
    </location>
</feature>
<proteinExistence type="predicted"/>
<dbReference type="EMBL" id="KQ947441">
    <property type="protein sequence ID" value="KUJ07171.1"/>
    <property type="molecule type" value="Genomic_DNA"/>
</dbReference>
<organism evidence="3 4">
    <name type="scientific">Mollisia scopiformis</name>
    <name type="common">Conifer needle endophyte fungus</name>
    <name type="synonym">Phialocephala scopiformis</name>
    <dbReference type="NCBI Taxonomy" id="149040"/>
    <lineage>
        <taxon>Eukaryota</taxon>
        <taxon>Fungi</taxon>
        <taxon>Dikarya</taxon>
        <taxon>Ascomycota</taxon>
        <taxon>Pezizomycotina</taxon>
        <taxon>Leotiomycetes</taxon>
        <taxon>Helotiales</taxon>
        <taxon>Mollisiaceae</taxon>
        <taxon>Mollisia</taxon>
    </lineage>
</organism>
<keyword evidence="2" id="KW-0732">Signal</keyword>
<evidence type="ECO:0000313" key="3">
    <source>
        <dbReference type="EMBL" id="KUJ07171.1"/>
    </source>
</evidence>
<keyword evidence="1" id="KW-0472">Membrane</keyword>
<dbReference type="OrthoDB" id="3061561at2759"/>
<dbReference type="KEGG" id="psco:LY89DRAFT_660914"/>
<keyword evidence="1" id="KW-1133">Transmembrane helix</keyword>
<sequence length="421" mass="47710">MAMLYPSLVLLLLPQYTQAENFKPNCTIPPPGATYVSGPNTRGTTTILWNCLSIIFLCTWNIQHLNIPAGRPRAKSWLQSTWWAILDSRTKIKWMIFTILVPEYLVGKAFGEWLAAKEGVSYVKRWYPENVIEWETVHVYMANMGYFVVDFRDLISDVQSENETCLAVGNAIVQKLIHQSHIPAVDRYIGDKLVKGLALAQIIYLIAQLAARKIAALPSTQLEIAALAFSASSMITYIFYWGRPQGVNSMRLLKAKRIPDHHRLGIILSGRPVHLWTSVRTPERLDKQLDLDNFSQHLNTLPLAFRAVIGGTLFGGVHCLAWNFHFPTPDEQLAWRFCSVLIACLPTLSIPALGGWMYLNNERKLNQCPVMSFLIGSICILLLAAYILARLFLIVEIFRSLFFLPLEAYIETWSGNFPHFG</sequence>
<dbReference type="PANTHER" id="PTHR35043">
    <property type="entry name" value="TRANSCRIPTION FACTOR DOMAIN-CONTAINING PROTEIN"/>
    <property type="match status" value="1"/>
</dbReference>
<feature type="signal peptide" evidence="2">
    <location>
        <begin position="1"/>
        <end position="19"/>
    </location>
</feature>
<evidence type="ECO:0000256" key="2">
    <source>
        <dbReference type="SAM" id="SignalP"/>
    </source>
</evidence>
<evidence type="ECO:0000313" key="4">
    <source>
        <dbReference type="Proteomes" id="UP000070700"/>
    </source>
</evidence>
<gene>
    <name evidence="3" type="ORF">LY89DRAFT_660914</name>
</gene>
<dbReference type="GeneID" id="28822300"/>
<protein>
    <submittedName>
        <fullName evidence="3">Uncharacterized protein</fullName>
    </submittedName>
</protein>
<feature type="transmembrane region" description="Helical" evidence="1">
    <location>
        <begin position="222"/>
        <end position="242"/>
    </location>
</feature>
<dbReference type="InParanoid" id="A0A132B4A4"/>
<accession>A0A132B4A4</accession>
<evidence type="ECO:0000256" key="1">
    <source>
        <dbReference type="SAM" id="Phobius"/>
    </source>
</evidence>
<feature type="transmembrane region" description="Helical" evidence="1">
    <location>
        <begin position="370"/>
        <end position="393"/>
    </location>
</feature>
<dbReference type="PANTHER" id="PTHR35043:SF7">
    <property type="entry name" value="TRANSCRIPTION FACTOR DOMAIN-CONTAINING PROTEIN"/>
    <property type="match status" value="1"/>
</dbReference>
<dbReference type="RefSeq" id="XP_018061526.1">
    <property type="nucleotide sequence ID" value="XM_018212574.1"/>
</dbReference>
<feature type="transmembrane region" description="Helical" evidence="1">
    <location>
        <begin position="333"/>
        <end position="358"/>
    </location>
</feature>